<feature type="chain" id="PRO_5039518633" description="Lipoprotein" evidence="1">
    <location>
        <begin position="21"/>
        <end position="188"/>
    </location>
</feature>
<dbReference type="Proteomes" id="UP000585905">
    <property type="component" value="Unassembled WGS sequence"/>
</dbReference>
<name>A0A839EC01_9MICO</name>
<feature type="signal peptide" evidence="1">
    <location>
        <begin position="1"/>
        <end position="20"/>
    </location>
</feature>
<evidence type="ECO:0000313" key="3">
    <source>
        <dbReference type="Proteomes" id="UP000585905"/>
    </source>
</evidence>
<accession>A0A839EC01</accession>
<evidence type="ECO:0008006" key="4">
    <source>
        <dbReference type="Google" id="ProtNLM"/>
    </source>
</evidence>
<organism evidence="2 3">
    <name type="scientific">Microcella alkalica</name>
    <dbReference type="NCBI Taxonomy" id="355930"/>
    <lineage>
        <taxon>Bacteria</taxon>
        <taxon>Bacillati</taxon>
        <taxon>Actinomycetota</taxon>
        <taxon>Actinomycetes</taxon>
        <taxon>Micrococcales</taxon>
        <taxon>Microbacteriaceae</taxon>
        <taxon>Microcella</taxon>
    </lineage>
</organism>
<comment type="caution">
    <text evidence="2">The sequence shown here is derived from an EMBL/GenBank/DDBJ whole genome shotgun (WGS) entry which is preliminary data.</text>
</comment>
<gene>
    <name evidence="2" type="ORF">FHX53_000419</name>
</gene>
<sequence>MTSPRLPLALLIAASAFALAGCSPEAAVPSAPPAAEAEPLFASDEEALAAAEAAYAEYLAVVNTVLQEGGTDPERIRPLVSNEVWTDDLQGAERWQQEGLISIGETRLEKSVLQQVISTESSTEVVTYNCLSNTGVDVLNEAGESVVSADRPTAYVIESVVSFTAPEDWTLEEYSEVEEVESCAAWQS</sequence>
<dbReference type="AlphaFoldDB" id="A0A839EC01"/>
<evidence type="ECO:0000313" key="2">
    <source>
        <dbReference type="EMBL" id="MBA8846855.1"/>
    </source>
</evidence>
<keyword evidence="1" id="KW-0732">Signal</keyword>
<protein>
    <recommendedName>
        <fullName evidence="4">Lipoprotein</fullName>
    </recommendedName>
</protein>
<dbReference type="RefSeq" id="WP_182489699.1">
    <property type="nucleotide sequence ID" value="NZ_BAAAOV010000021.1"/>
</dbReference>
<dbReference type="EMBL" id="JACGWX010000001">
    <property type="protein sequence ID" value="MBA8846855.1"/>
    <property type="molecule type" value="Genomic_DNA"/>
</dbReference>
<reference evidence="2 3" key="1">
    <citation type="submission" date="2020-07" db="EMBL/GenBank/DDBJ databases">
        <title>Sequencing the genomes of 1000 actinobacteria strains.</title>
        <authorList>
            <person name="Klenk H.-P."/>
        </authorList>
    </citation>
    <scope>NUCLEOTIDE SEQUENCE [LARGE SCALE GENOMIC DNA]</scope>
    <source>
        <strain evidence="2 3">DSM 19663</strain>
    </source>
</reference>
<proteinExistence type="predicted"/>
<evidence type="ECO:0000256" key="1">
    <source>
        <dbReference type="SAM" id="SignalP"/>
    </source>
</evidence>
<keyword evidence="3" id="KW-1185">Reference proteome</keyword>
<dbReference type="PROSITE" id="PS51257">
    <property type="entry name" value="PROKAR_LIPOPROTEIN"/>
    <property type="match status" value="1"/>
</dbReference>